<reference evidence="2 3" key="1">
    <citation type="journal article" date="2016" name="Nat. Commun.">
        <title>Thousands of microbial genomes shed light on interconnected biogeochemical processes in an aquifer system.</title>
        <authorList>
            <person name="Anantharaman K."/>
            <person name="Brown C.T."/>
            <person name="Hug L.A."/>
            <person name="Sharon I."/>
            <person name="Castelle C.J."/>
            <person name="Probst A.J."/>
            <person name="Thomas B.C."/>
            <person name="Singh A."/>
            <person name="Wilkins M.J."/>
            <person name="Karaoz U."/>
            <person name="Brodie E.L."/>
            <person name="Williams K.H."/>
            <person name="Hubbard S.S."/>
            <person name="Banfield J.F."/>
        </authorList>
    </citation>
    <scope>NUCLEOTIDE SEQUENCE [LARGE SCALE GENOMIC DNA]</scope>
</reference>
<sequence length="104" mass="12470">MENLQSTPPQKTSFWDFKKKKNYFGRKEKAIDFLVGLLFFWFMMSFVGMWLWGLDHGKGGALYFLIAFPIIYIYLFVHLYKKRVWIFYGGLTVTLYYLLGNLLK</sequence>
<comment type="caution">
    <text evidence="2">The sequence shown here is derived from an EMBL/GenBank/DDBJ whole genome shotgun (WGS) entry which is preliminary data.</text>
</comment>
<keyword evidence="1" id="KW-1133">Transmembrane helix</keyword>
<dbReference type="EMBL" id="MHMV01000001">
    <property type="protein sequence ID" value="OGZ35158.1"/>
    <property type="molecule type" value="Genomic_DNA"/>
</dbReference>
<dbReference type="Proteomes" id="UP000177725">
    <property type="component" value="Unassembled WGS sequence"/>
</dbReference>
<keyword evidence="1" id="KW-0472">Membrane</keyword>
<feature type="transmembrane region" description="Helical" evidence="1">
    <location>
        <begin position="60"/>
        <end position="77"/>
    </location>
</feature>
<feature type="transmembrane region" description="Helical" evidence="1">
    <location>
        <begin position="30"/>
        <end position="54"/>
    </location>
</feature>
<accession>A0A1G2FC46</accession>
<organism evidence="2 3">
    <name type="scientific">Candidatus Portnoybacteria bacterium RBG_13_41_18</name>
    <dbReference type="NCBI Taxonomy" id="1801991"/>
    <lineage>
        <taxon>Bacteria</taxon>
        <taxon>Candidatus Portnoyibacteriota</taxon>
    </lineage>
</organism>
<keyword evidence="1" id="KW-0812">Transmembrane</keyword>
<feature type="transmembrane region" description="Helical" evidence="1">
    <location>
        <begin position="84"/>
        <end position="103"/>
    </location>
</feature>
<evidence type="ECO:0000313" key="3">
    <source>
        <dbReference type="Proteomes" id="UP000177725"/>
    </source>
</evidence>
<protein>
    <submittedName>
        <fullName evidence="2">Uncharacterized protein</fullName>
    </submittedName>
</protein>
<proteinExistence type="predicted"/>
<gene>
    <name evidence="2" type="ORF">A2174_01710</name>
</gene>
<evidence type="ECO:0000256" key="1">
    <source>
        <dbReference type="SAM" id="Phobius"/>
    </source>
</evidence>
<name>A0A1G2FC46_9BACT</name>
<dbReference type="AlphaFoldDB" id="A0A1G2FC46"/>
<evidence type="ECO:0000313" key="2">
    <source>
        <dbReference type="EMBL" id="OGZ35158.1"/>
    </source>
</evidence>